<evidence type="ECO:0000256" key="1">
    <source>
        <dbReference type="SAM" id="Phobius"/>
    </source>
</evidence>
<keyword evidence="1" id="KW-0472">Membrane</keyword>
<reference evidence="3 4" key="1">
    <citation type="submission" date="2023-02" db="EMBL/GenBank/DDBJ databases">
        <title>Genome sequence of Mucilaginibacter jinjuensis strain KACC 16571.</title>
        <authorList>
            <person name="Kim S."/>
            <person name="Heo J."/>
            <person name="Kwon S.-W."/>
        </authorList>
    </citation>
    <scope>NUCLEOTIDE SEQUENCE [LARGE SCALE GENOMIC DNA]</scope>
    <source>
        <strain evidence="3 4">KACC 16571</strain>
    </source>
</reference>
<dbReference type="Proteomes" id="UP001216139">
    <property type="component" value="Chromosome"/>
</dbReference>
<gene>
    <name evidence="3" type="ORF">PQO05_17115</name>
</gene>
<feature type="transmembrane region" description="Helical" evidence="1">
    <location>
        <begin position="45"/>
        <end position="69"/>
    </location>
</feature>
<feature type="transmembrane region" description="Helical" evidence="1">
    <location>
        <begin position="21"/>
        <end position="39"/>
    </location>
</feature>
<sequence>METQQYTQRFLLNKVVTFPYYINYLLGLIIVVPLCFLYGEMGMRYFGVLGLIFTFFISGLIVLSVIKFLSKSVTIYFDKDSLYVLYDDKDPEVYPKKDVAGFYSYNYEQVEKSFISIQILLKNGKKIDFTDINISEKVDKQKAQMLRNFLVVAKRELQFTLIKKNTARSLQKLGAEWYAKAS</sequence>
<organism evidence="3 4">
    <name type="scientific">Mucilaginibacter jinjuensis</name>
    <dbReference type="NCBI Taxonomy" id="1176721"/>
    <lineage>
        <taxon>Bacteria</taxon>
        <taxon>Pseudomonadati</taxon>
        <taxon>Bacteroidota</taxon>
        <taxon>Sphingobacteriia</taxon>
        <taxon>Sphingobacteriales</taxon>
        <taxon>Sphingobacteriaceae</taxon>
        <taxon>Mucilaginibacter</taxon>
    </lineage>
</organism>
<feature type="domain" description="PH" evidence="2">
    <location>
        <begin position="16"/>
        <end position="136"/>
    </location>
</feature>
<evidence type="ECO:0000313" key="3">
    <source>
        <dbReference type="EMBL" id="WCT10459.1"/>
    </source>
</evidence>
<accession>A0ABY7T2I7</accession>
<dbReference type="InterPro" id="IPR058916">
    <property type="entry name" value="PH_40"/>
</dbReference>
<evidence type="ECO:0000313" key="4">
    <source>
        <dbReference type="Proteomes" id="UP001216139"/>
    </source>
</evidence>
<protein>
    <recommendedName>
        <fullName evidence="2">PH domain-containing protein</fullName>
    </recommendedName>
</protein>
<keyword evidence="1" id="KW-0812">Transmembrane</keyword>
<keyword evidence="4" id="KW-1185">Reference proteome</keyword>
<dbReference type="EMBL" id="CP117167">
    <property type="protein sequence ID" value="WCT10459.1"/>
    <property type="molecule type" value="Genomic_DNA"/>
</dbReference>
<dbReference type="Pfam" id="PF26566">
    <property type="entry name" value="PH_40"/>
    <property type="match status" value="1"/>
</dbReference>
<dbReference type="RefSeq" id="WP_273628647.1">
    <property type="nucleotide sequence ID" value="NZ_CP117167.1"/>
</dbReference>
<proteinExistence type="predicted"/>
<name>A0ABY7T2I7_9SPHI</name>
<keyword evidence="1" id="KW-1133">Transmembrane helix</keyword>
<evidence type="ECO:0000259" key="2">
    <source>
        <dbReference type="Pfam" id="PF26566"/>
    </source>
</evidence>